<keyword evidence="5 15" id="KW-0378">Hydrolase</keyword>
<dbReference type="Proteomes" id="UP001336314">
    <property type="component" value="Unassembled WGS sequence"/>
</dbReference>
<evidence type="ECO:0000259" key="18">
    <source>
        <dbReference type="PROSITE" id="PS51198"/>
    </source>
</evidence>
<dbReference type="RefSeq" id="WP_330130121.1">
    <property type="nucleotide sequence ID" value="NZ_JAUHLI010000021.1"/>
</dbReference>
<feature type="binding site" evidence="15">
    <location>
        <position position="1070"/>
    </location>
    <ligand>
        <name>Mg(2+)</name>
        <dbReference type="ChEBI" id="CHEBI:18420"/>
    </ligand>
</feature>
<accession>A0ABU7J962</accession>
<feature type="domain" description="UvrD-like helicase ATP-binding" evidence="18">
    <location>
        <begin position="1"/>
        <end position="520"/>
    </location>
</feature>
<evidence type="ECO:0000256" key="13">
    <source>
        <dbReference type="ARBA" id="ARBA00034617"/>
    </source>
</evidence>
<evidence type="ECO:0000256" key="8">
    <source>
        <dbReference type="ARBA" id="ARBA00022840"/>
    </source>
</evidence>
<dbReference type="Gene3D" id="1.10.486.10">
    <property type="entry name" value="PCRA, domain 4"/>
    <property type="match status" value="1"/>
</dbReference>
<feature type="region of interest" description="Nuclease activity, interacts with RecD and RecA" evidence="15">
    <location>
        <begin position="978"/>
        <end position="1327"/>
    </location>
</feature>
<dbReference type="InterPro" id="IPR014017">
    <property type="entry name" value="DNA_helicase_UvrD-like_C"/>
</dbReference>
<feature type="region of interest" description="DNA-binding and helicase activity, interacts with RecC" evidence="15">
    <location>
        <begin position="1"/>
        <end position="932"/>
    </location>
</feature>
<feature type="binding site" evidence="15">
    <location>
        <position position="1202"/>
    </location>
    <ligand>
        <name>Mg(2+)</name>
        <dbReference type="ChEBI" id="CHEBI:18420"/>
    </ligand>
</feature>
<gene>
    <name evidence="15 20" type="primary">recB</name>
    <name evidence="20" type="ORF">QWY20_16565</name>
</gene>
<dbReference type="Gene3D" id="3.40.50.300">
    <property type="entry name" value="P-loop containing nucleotide triphosphate hydrolases"/>
    <property type="match status" value="2"/>
</dbReference>
<dbReference type="PROSITE" id="PS51217">
    <property type="entry name" value="UVRD_HELICASE_CTER"/>
    <property type="match status" value="1"/>
</dbReference>
<dbReference type="InterPro" id="IPR011604">
    <property type="entry name" value="PDDEXK-like_dom_sf"/>
</dbReference>
<feature type="binding site" evidence="16">
    <location>
        <begin position="22"/>
        <end position="29"/>
    </location>
    <ligand>
        <name>ATP</name>
        <dbReference type="ChEBI" id="CHEBI:30616"/>
    </ligand>
</feature>
<keyword evidence="8 15" id="KW-0067">ATP-binding</keyword>
<evidence type="ECO:0000256" key="10">
    <source>
        <dbReference type="ARBA" id="ARBA00023125"/>
    </source>
</evidence>
<keyword evidence="21" id="KW-1185">Reference proteome</keyword>
<sequence length="1327" mass="148737">MMKAQDLDLLRFPLYGSRLIEASAGTGKTFSLALLYVRLVLGHGDAHSSEHSYEPSSEHSSEQNSETSAYSRPLTPRDILVLTFTEAATEELRSRVRQRLVEAARLFRQSPSALRQQPPAADPLWQLVLSYPDQDWPACALRLKRAAEAMDEAMIATIHGWCHKMLAEHAFDSRGLFQRELLTDQTELLDTLVKDYWRQHFYPLSADGAAVVQQCYLNPDRLRKALLSLLSQAEPVLLFAGAPLKLEQDAELQALLTEAIAARQQQQAQQAAFATLEQSVQKLWAEHWPELEQQLLALQSRFNATRHYSNTTDKFQRMLSELEQWSLGQRAFDKKMANFATGRFVWKKDQAPESEPDHPAFVAMAALADLLEQQAEADDASQICLKEGILSHALYWCRRELKRRLNRQAQLGFNDLLTELHQALDPELAGEHASQLAAAIRAAYPVALIDEFQDTDPVQYGIFNRIYRIADNDTRTAVVLIGDPKQAIYSFRGADIHTYLQARQDTAGRHYSLSRNFRSTQAVVDACNQLFMQAETHPRAAFRFKSEHGADNPLPFTAVSASGRNEQLLLDGKPLPALHIQHLAGDEPWRIGAYREYSAWQCASRIAFLLNAASAGRCRFEGEQIRPLAAEDIAVLVRSQQEAQLIKAELTKLQVPAVYLSDRGSVFATAEAADVLLWLRACASPMDLSLVKAALATPSLGLSLQQLMAWQQDELALEAQVQCFLRLQACWRSQGVLAMLRQLLDQYQLPARLLRQQQGERQLTNLLHLADWLQQQAVQLEGEQALIRHLAEHLAEPGEEQVIRLESDAALVKIITIHKSKGLEYPLVFLPFVVGWRPIDGKVRQVPYRDAGYSGTEVAGKEAFPAAWQQADDERLSEDMRLLYVALTRARHGLWLGTAAVCLQGKKMQNHQGAFGYLFNGDTPYQQPAELQQQLQDLPREGVLLQLEPEVDTEPYQPTEALPLLEPAACPQLPPYQRWWIASYSAIRFQAHAHEHHTQASRAAATDVSEPDDAKAALQAELYAADSSESAVNTAGIVSTASTLRPPVATAASQLMHQLPKGAAFGTFIHALLEWAAAHRYLDSEGRCWSGFAAAVQDAPGRLAELQSRCQALGLAEAAEALSDWLGQFLQQSVPVEAGEMALQLMALTPAQIAVELEFLLPSEQVSSCQLDRLIQHFVLPGEARPQAEPEQLNGMVKGFIDMVVEHQGRYFVLDWKTNSLGDEDSSYHQEAMQQAMLNHRYDMQLVLYVLALHRLLQSRLADYDYDRHIGGAWYWFVRGAAEPNQHGLWQYRPERALIEQLDALFQGETMTDALWQQSDAVTEGFA</sequence>
<keyword evidence="1 15" id="KW-0540">Nuclease</keyword>
<dbReference type="Pfam" id="PF13361">
    <property type="entry name" value="UvrD_C"/>
    <property type="match status" value="2"/>
</dbReference>
<keyword evidence="2 15" id="KW-0479">Metal-binding</keyword>
<dbReference type="SUPFAM" id="SSF52980">
    <property type="entry name" value="Restriction endonuclease-like"/>
    <property type="match status" value="1"/>
</dbReference>
<reference evidence="20 21" key="1">
    <citation type="submission" date="2023-07" db="EMBL/GenBank/DDBJ databases">
        <title>Alkalimonas sp., MEB108 novel, alkaliphilic bacterium isolated from Lonar Lake, India.</title>
        <authorList>
            <person name="Joshi A."/>
            <person name="Thite S."/>
        </authorList>
    </citation>
    <scope>NUCLEOTIDE SEQUENCE [LARGE SCALE GENOMIC DNA]</scope>
    <source>
        <strain evidence="20 21">MEB108</strain>
    </source>
</reference>
<evidence type="ECO:0000256" key="3">
    <source>
        <dbReference type="ARBA" id="ARBA00022741"/>
    </source>
</evidence>
<protein>
    <recommendedName>
        <fullName evidence="15">RecBCD enzyme subunit RecB</fullName>
        <ecNumber evidence="15">3.1.11.5</ecNumber>
        <ecNumber evidence="15">5.6.2.4</ecNumber>
    </recommendedName>
    <alternativeName>
        <fullName evidence="15">DNA 3'-5' helicase subunit RecB</fullName>
    </alternativeName>
    <alternativeName>
        <fullName evidence="15">Exonuclease V subunit RecB</fullName>
        <shortName evidence="15">ExoV subunit RecB</shortName>
    </alternativeName>
    <alternativeName>
        <fullName evidence="15">Helicase/nuclease RecBCD subunit RecB</fullName>
    </alternativeName>
</protein>
<dbReference type="InterPro" id="IPR014016">
    <property type="entry name" value="UvrD-like_ATP-bd"/>
</dbReference>
<dbReference type="EC" id="5.6.2.4" evidence="15"/>
<evidence type="ECO:0000256" key="14">
    <source>
        <dbReference type="ARBA" id="ARBA00048988"/>
    </source>
</evidence>
<dbReference type="InterPro" id="IPR011335">
    <property type="entry name" value="Restrct_endonuc-II-like"/>
</dbReference>
<evidence type="ECO:0000256" key="5">
    <source>
        <dbReference type="ARBA" id="ARBA00022801"/>
    </source>
</evidence>
<dbReference type="PROSITE" id="PS51198">
    <property type="entry name" value="UVRD_HELICASE_ATP_BIND"/>
    <property type="match status" value="1"/>
</dbReference>
<dbReference type="InterPro" id="IPR027417">
    <property type="entry name" value="P-loop_NTPase"/>
</dbReference>
<dbReference type="InterPro" id="IPR038726">
    <property type="entry name" value="PDDEXK_AddAB-type"/>
</dbReference>
<keyword evidence="4 15" id="KW-0227">DNA damage</keyword>
<dbReference type="EC" id="3.1.11.5" evidence="15"/>
<evidence type="ECO:0000256" key="6">
    <source>
        <dbReference type="ARBA" id="ARBA00022806"/>
    </source>
</evidence>
<feature type="binding site" evidence="15">
    <location>
        <position position="1215"/>
    </location>
    <ligand>
        <name>Mg(2+)</name>
        <dbReference type="ChEBI" id="CHEBI:18420"/>
    </ligand>
</feature>
<evidence type="ECO:0000256" key="16">
    <source>
        <dbReference type="PROSITE-ProRule" id="PRU00560"/>
    </source>
</evidence>
<dbReference type="NCBIfam" id="TIGR00609">
    <property type="entry name" value="recB"/>
    <property type="match status" value="1"/>
</dbReference>
<keyword evidence="10 15" id="KW-0238">DNA-binding</keyword>
<comment type="domain">
    <text evidence="15">The C-terminal domain has nuclease activity and interacts with RecD. It interacts with RecA, facilitating its loading onto ssDNA.</text>
</comment>
<dbReference type="Pfam" id="PF00580">
    <property type="entry name" value="UvrD-helicase"/>
    <property type="match status" value="1"/>
</dbReference>
<keyword evidence="6 15" id="KW-0347">Helicase</keyword>
<comment type="caution">
    <text evidence="20">The sequence shown here is derived from an EMBL/GenBank/DDBJ whole genome shotgun (WGS) entry which is preliminary data.</text>
</comment>
<comment type="subunit">
    <text evidence="15">Heterotrimer of RecB, RecC and RecD. All subunits contribute to DNA-binding. Interacts with RecA.</text>
</comment>
<dbReference type="GO" id="GO:0008854">
    <property type="term" value="F:exodeoxyribonuclease V activity"/>
    <property type="evidence" value="ECO:0007669"/>
    <property type="project" value="UniProtKB-EC"/>
</dbReference>
<comment type="catalytic activity">
    <reaction evidence="14 15">
        <text>ATP + H2O = ADP + phosphate + H(+)</text>
        <dbReference type="Rhea" id="RHEA:13065"/>
        <dbReference type="ChEBI" id="CHEBI:15377"/>
        <dbReference type="ChEBI" id="CHEBI:15378"/>
        <dbReference type="ChEBI" id="CHEBI:30616"/>
        <dbReference type="ChEBI" id="CHEBI:43474"/>
        <dbReference type="ChEBI" id="CHEBI:456216"/>
        <dbReference type="EC" id="5.6.2.4"/>
    </reaction>
</comment>
<dbReference type="PANTHER" id="PTHR11070:SF23">
    <property type="entry name" value="RECBCD ENZYME SUBUNIT RECB"/>
    <property type="match status" value="1"/>
</dbReference>
<keyword evidence="7 15" id="KW-0269">Exonuclease</keyword>
<evidence type="ECO:0000256" key="4">
    <source>
        <dbReference type="ARBA" id="ARBA00022763"/>
    </source>
</evidence>
<comment type="domain">
    <text evidence="15">The N-terminal DNA-binding domain is a ssDNA-dependent ATPase and has ATP-dependent 3'-5' helicase function. This domain interacts with RecC.</text>
</comment>
<keyword evidence="9 15" id="KW-0460">Magnesium</keyword>
<evidence type="ECO:0000256" key="11">
    <source>
        <dbReference type="ARBA" id="ARBA00023204"/>
    </source>
</evidence>
<feature type="compositionally biased region" description="Basic and acidic residues" evidence="17">
    <location>
        <begin position="47"/>
        <end position="61"/>
    </location>
</feature>
<dbReference type="Pfam" id="PF12705">
    <property type="entry name" value="PDDEXK_1"/>
    <property type="match status" value="1"/>
</dbReference>
<keyword evidence="3 15" id="KW-0547">Nucleotide-binding</keyword>
<dbReference type="InterPro" id="IPR000212">
    <property type="entry name" value="DNA_helicase_UvrD/REP"/>
</dbReference>
<comment type="similarity">
    <text evidence="15">Belongs to the helicase family. UvrD subfamily.</text>
</comment>
<comment type="catalytic activity">
    <reaction evidence="13 15">
        <text>Couples ATP hydrolysis with the unwinding of duplex DNA by translocating in the 3'-5' direction.</text>
        <dbReference type="EC" id="5.6.2.4"/>
    </reaction>
</comment>
<evidence type="ECO:0000313" key="20">
    <source>
        <dbReference type="EMBL" id="MEE2003074.1"/>
    </source>
</evidence>
<evidence type="ECO:0000256" key="9">
    <source>
        <dbReference type="ARBA" id="ARBA00022842"/>
    </source>
</evidence>
<comment type="cofactor">
    <cofactor evidence="15">
        <name>Mg(2+)</name>
        <dbReference type="ChEBI" id="CHEBI:18420"/>
    </cofactor>
    <text evidence="15">Binds 1 Mg(2+) ion per subunit.</text>
</comment>
<evidence type="ECO:0000313" key="21">
    <source>
        <dbReference type="Proteomes" id="UP001336314"/>
    </source>
</evidence>
<feature type="domain" description="UvrD-like helicase C-terminal" evidence="19">
    <location>
        <begin position="521"/>
        <end position="822"/>
    </location>
</feature>
<evidence type="ECO:0000256" key="2">
    <source>
        <dbReference type="ARBA" id="ARBA00022723"/>
    </source>
</evidence>
<proteinExistence type="inferred from homology"/>
<evidence type="ECO:0000256" key="1">
    <source>
        <dbReference type="ARBA" id="ARBA00022722"/>
    </source>
</evidence>
<dbReference type="PANTHER" id="PTHR11070">
    <property type="entry name" value="UVRD / RECB / PCRA DNA HELICASE FAMILY MEMBER"/>
    <property type="match status" value="1"/>
</dbReference>
<keyword evidence="11 15" id="KW-0234">DNA repair</keyword>
<keyword evidence="12 15" id="KW-0413">Isomerase</keyword>
<dbReference type="SUPFAM" id="SSF52540">
    <property type="entry name" value="P-loop containing nucleoside triphosphate hydrolases"/>
    <property type="match status" value="1"/>
</dbReference>
<evidence type="ECO:0000256" key="12">
    <source>
        <dbReference type="ARBA" id="ARBA00023235"/>
    </source>
</evidence>
<dbReference type="InterPro" id="IPR004586">
    <property type="entry name" value="RecB"/>
</dbReference>
<dbReference type="Gene3D" id="1.10.3170.10">
    <property type="entry name" value="Recbcd, chain B, domain 2"/>
    <property type="match status" value="1"/>
</dbReference>
<evidence type="ECO:0000259" key="19">
    <source>
        <dbReference type="PROSITE" id="PS51217"/>
    </source>
</evidence>
<dbReference type="EMBL" id="JAUHLI010000021">
    <property type="protein sequence ID" value="MEE2003074.1"/>
    <property type="molecule type" value="Genomic_DNA"/>
</dbReference>
<feature type="active site" description="For nuclease activity" evidence="15">
    <location>
        <position position="1215"/>
    </location>
</feature>
<dbReference type="Gene3D" id="3.90.320.10">
    <property type="match status" value="1"/>
</dbReference>
<comment type="miscellaneous">
    <text evidence="15">In the RecBCD complex, RecB has a slow 3'-5' helicase, an exonuclease activity and loads RecA onto ssDNA, RecD has a fast 5'-3' helicase activity, while RecC stimulates the ATPase and processivity of the RecB helicase and contributes to recognition of the Chi site.</text>
</comment>
<evidence type="ECO:0000256" key="15">
    <source>
        <dbReference type="HAMAP-Rule" id="MF_01485"/>
    </source>
</evidence>
<evidence type="ECO:0000256" key="17">
    <source>
        <dbReference type="SAM" id="MobiDB-lite"/>
    </source>
</evidence>
<comment type="catalytic activity">
    <reaction evidence="15">
        <text>Exonucleolytic cleavage (in the presence of ATP) in either 5'- to 3'- or 3'- to 5'-direction to yield 5'-phosphooligonucleotides.</text>
        <dbReference type="EC" id="3.1.11.5"/>
    </reaction>
</comment>
<dbReference type="HAMAP" id="MF_01485">
    <property type="entry name" value="RecB"/>
    <property type="match status" value="1"/>
</dbReference>
<feature type="region of interest" description="Disordered" evidence="17">
    <location>
        <begin position="47"/>
        <end position="71"/>
    </location>
</feature>
<organism evidence="20 21">
    <name type="scientific">Alkalimonas cellulosilytica</name>
    <dbReference type="NCBI Taxonomy" id="3058395"/>
    <lineage>
        <taxon>Bacteria</taxon>
        <taxon>Pseudomonadati</taxon>
        <taxon>Pseudomonadota</taxon>
        <taxon>Gammaproteobacteria</taxon>
        <taxon>Alkalimonas</taxon>
    </lineage>
</organism>
<dbReference type="CDD" id="cd22352">
    <property type="entry name" value="RecB_C-like"/>
    <property type="match status" value="1"/>
</dbReference>
<name>A0ABU7J962_9GAMM</name>
<evidence type="ECO:0000256" key="7">
    <source>
        <dbReference type="ARBA" id="ARBA00022839"/>
    </source>
</evidence>
<comment type="function">
    <text evidence="15">A helicase/nuclease that prepares dsDNA breaks (DSB) for recombinational DNA repair. Binds to DSBs and unwinds DNA via a highly rapid and processive ATP-dependent bidirectional helicase activity. Unwinds dsDNA until it encounters a Chi (crossover hotspot instigator) sequence from the 3' direction. Cuts ssDNA a few nucleotides 3' to the Chi site. The properties and activities of the enzyme are changed at Chi. The Chi-altered holoenzyme produces a long 3'-ssDNA overhang and facilitates RecA-binding to the ssDNA for homologous DNA recombination and repair. Holoenzyme degrades any linearized DNA that is unable to undergo homologous recombination. In the holoenzyme this subunit contributes ATPase, 3'-5' helicase, exonuclease activity and loads RecA onto ssDNA.</text>
</comment>